<dbReference type="Pfam" id="PF13665">
    <property type="entry name" value="Tox-PAAR-like"/>
    <property type="match status" value="1"/>
</dbReference>
<keyword evidence="3" id="KW-1185">Reference proteome</keyword>
<feature type="compositionally biased region" description="Polar residues" evidence="1">
    <location>
        <begin position="44"/>
        <end position="55"/>
    </location>
</feature>
<gene>
    <name evidence="2" type="ORF">OLMES_4847</name>
</gene>
<evidence type="ECO:0000313" key="3">
    <source>
        <dbReference type="Proteomes" id="UP000196027"/>
    </source>
</evidence>
<dbReference type="AlphaFoldDB" id="A0A1Y0IH29"/>
<name>A0A1Y0IH29_9GAMM</name>
<dbReference type="EMBL" id="CP021425">
    <property type="protein sequence ID" value="ARU58835.1"/>
    <property type="molecule type" value="Genomic_DNA"/>
</dbReference>
<evidence type="ECO:0000313" key="2">
    <source>
        <dbReference type="EMBL" id="ARU58835.1"/>
    </source>
</evidence>
<protein>
    <submittedName>
        <fullName evidence="2">Uncharacterized protein</fullName>
    </submittedName>
</protein>
<organism evidence="2 3">
    <name type="scientific">Oleiphilus messinensis</name>
    <dbReference type="NCBI Taxonomy" id="141451"/>
    <lineage>
        <taxon>Bacteria</taxon>
        <taxon>Pseudomonadati</taxon>
        <taxon>Pseudomonadota</taxon>
        <taxon>Gammaproteobacteria</taxon>
        <taxon>Oceanospirillales</taxon>
        <taxon>Oleiphilaceae</taxon>
        <taxon>Oleiphilus</taxon>
    </lineage>
</organism>
<reference evidence="2 3" key="1">
    <citation type="submission" date="2017-05" db="EMBL/GenBank/DDBJ databases">
        <title>Genomic insights into alkan degradation activity of Oleiphilus messinensis.</title>
        <authorList>
            <person name="Kozyavkin S.A."/>
            <person name="Slesarev A.I."/>
            <person name="Golyshin P.N."/>
            <person name="Korzhenkov A."/>
            <person name="Golyshina O.N."/>
            <person name="Toshchakov S.V."/>
        </authorList>
    </citation>
    <scope>NUCLEOTIDE SEQUENCE [LARGE SCALE GENOMIC DNA]</scope>
    <source>
        <strain evidence="2 3">ME102</strain>
    </source>
</reference>
<dbReference type="Proteomes" id="UP000196027">
    <property type="component" value="Chromosome"/>
</dbReference>
<sequence length="126" mass="13304">MPVSVYINMRGSVHKGSGGMSTVFPDVCKTPSPGGPIPIPYPNLGQSSNTSKGTTSVKVDGQMAMFKTAQYSTTSLDEPGTVGGVVSGVNKSTAEFMLYSFDIKMEGNNSVRMGDMLLQNKKNIMG</sequence>
<accession>A0A1Y0IH29</accession>
<dbReference type="RefSeq" id="WP_087464654.1">
    <property type="nucleotide sequence ID" value="NZ_CP021425.1"/>
</dbReference>
<evidence type="ECO:0000256" key="1">
    <source>
        <dbReference type="SAM" id="MobiDB-lite"/>
    </source>
</evidence>
<proteinExistence type="predicted"/>
<feature type="region of interest" description="Disordered" evidence="1">
    <location>
        <begin position="34"/>
        <end position="55"/>
    </location>
</feature>
<dbReference type="OrthoDB" id="272411at2"/>
<dbReference type="KEGG" id="ome:OLMES_4847"/>